<keyword evidence="3" id="KW-1185">Reference proteome</keyword>
<feature type="region of interest" description="Disordered" evidence="1">
    <location>
        <begin position="81"/>
        <end position="103"/>
    </location>
</feature>
<dbReference type="EMBL" id="AKHW03003406">
    <property type="protein sequence ID" value="KYO34471.1"/>
    <property type="molecule type" value="Genomic_DNA"/>
</dbReference>
<evidence type="ECO:0000313" key="3">
    <source>
        <dbReference type="Proteomes" id="UP000050525"/>
    </source>
</evidence>
<evidence type="ECO:0000256" key="1">
    <source>
        <dbReference type="SAM" id="MobiDB-lite"/>
    </source>
</evidence>
<protein>
    <submittedName>
        <fullName evidence="2">Uncharacterized protein</fullName>
    </submittedName>
</protein>
<dbReference type="Proteomes" id="UP000050525">
    <property type="component" value="Unassembled WGS sequence"/>
</dbReference>
<comment type="caution">
    <text evidence="2">The sequence shown here is derived from an EMBL/GenBank/DDBJ whole genome shotgun (WGS) entry which is preliminary data.</text>
</comment>
<reference evidence="2 3" key="1">
    <citation type="journal article" date="2012" name="Genome Biol.">
        <title>Sequencing three crocodilian genomes to illuminate the evolution of archosaurs and amniotes.</title>
        <authorList>
            <person name="St John J.A."/>
            <person name="Braun E.L."/>
            <person name="Isberg S.R."/>
            <person name="Miles L.G."/>
            <person name="Chong A.Y."/>
            <person name="Gongora J."/>
            <person name="Dalzell P."/>
            <person name="Moran C."/>
            <person name="Bed'hom B."/>
            <person name="Abzhanov A."/>
            <person name="Burgess S.C."/>
            <person name="Cooksey A.M."/>
            <person name="Castoe T.A."/>
            <person name="Crawford N.G."/>
            <person name="Densmore L.D."/>
            <person name="Drew J.C."/>
            <person name="Edwards S.V."/>
            <person name="Faircloth B.C."/>
            <person name="Fujita M.K."/>
            <person name="Greenwold M.J."/>
            <person name="Hoffmann F.G."/>
            <person name="Howard J.M."/>
            <person name="Iguchi T."/>
            <person name="Janes D.E."/>
            <person name="Khan S.Y."/>
            <person name="Kohno S."/>
            <person name="de Koning A.J."/>
            <person name="Lance S.L."/>
            <person name="McCarthy F.M."/>
            <person name="McCormack J.E."/>
            <person name="Merchant M.E."/>
            <person name="Peterson D.G."/>
            <person name="Pollock D.D."/>
            <person name="Pourmand N."/>
            <person name="Raney B.J."/>
            <person name="Roessler K.A."/>
            <person name="Sanford J.R."/>
            <person name="Sawyer R.H."/>
            <person name="Schmidt C.J."/>
            <person name="Triplett E.W."/>
            <person name="Tuberville T.D."/>
            <person name="Venegas-Anaya M."/>
            <person name="Howard J.T."/>
            <person name="Jarvis E.D."/>
            <person name="Guillette L.J.Jr."/>
            <person name="Glenn T.C."/>
            <person name="Green R.E."/>
            <person name="Ray D.A."/>
        </authorList>
    </citation>
    <scope>NUCLEOTIDE SEQUENCE [LARGE SCALE GENOMIC DNA]</scope>
    <source>
        <strain evidence="2">KSC_2009_1</strain>
    </source>
</reference>
<proteinExistence type="predicted"/>
<accession>A0A151NCE9</accession>
<name>A0A151NCE9_ALLMI</name>
<organism evidence="2 3">
    <name type="scientific">Alligator mississippiensis</name>
    <name type="common">American alligator</name>
    <dbReference type="NCBI Taxonomy" id="8496"/>
    <lineage>
        <taxon>Eukaryota</taxon>
        <taxon>Metazoa</taxon>
        <taxon>Chordata</taxon>
        <taxon>Craniata</taxon>
        <taxon>Vertebrata</taxon>
        <taxon>Euteleostomi</taxon>
        <taxon>Archelosauria</taxon>
        <taxon>Archosauria</taxon>
        <taxon>Crocodylia</taxon>
        <taxon>Alligatoridae</taxon>
        <taxon>Alligatorinae</taxon>
        <taxon>Alligator</taxon>
    </lineage>
</organism>
<gene>
    <name evidence="2" type="ORF">Y1Q_0013806</name>
</gene>
<sequence>MPGCPVWAVMFTTKLAGRRAPFPTCLDPCPDEETGLEVTAPLQGLGLTPQSKRGQPSPGAANALLLSGETLGKSVTRSLLFSSSQDTSPCPMEPGLAANISEH</sequence>
<evidence type="ECO:0000313" key="2">
    <source>
        <dbReference type="EMBL" id="KYO34471.1"/>
    </source>
</evidence>
<dbReference type="AlphaFoldDB" id="A0A151NCE9"/>